<sequence length="110" mass="11461">MIDWGSFLAVALASLVSTCVVVGLYSLATRLLAAAGRAPQVDPVEFTDAITVVTPAEAAAAAKRARKAAKKNPLSDGQKRAALIGAYTCFTLCGAAVLYGIYLIVPYFHS</sequence>
<keyword evidence="1" id="KW-0812">Transmembrane</keyword>
<evidence type="ECO:0000313" key="2">
    <source>
        <dbReference type="EMBL" id="NEN07487.1"/>
    </source>
</evidence>
<keyword evidence="1" id="KW-1133">Transmembrane helix</keyword>
<evidence type="ECO:0000256" key="1">
    <source>
        <dbReference type="SAM" id="Phobius"/>
    </source>
</evidence>
<reference evidence="2 3" key="1">
    <citation type="journal article" date="2014" name="J. Microbiol.">
        <title>Diaminobutyricibacter tongyongensis gen. nov., sp. nov. and Homoserinibacter gongjuensis gen. nov., sp. nov. belong to the family Microbacteriaceae.</title>
        <authorList>
            <person name="Kim S.J."/>
            <person name="Ahn J.H."/>
            <person name="Weon H.Y."/>
            <person name="Hamada M."/>
            <person name="Suzuki K."/>
            <person name="Kwon S.W."/>
        </authorList>
    </citation>
    <scope>NUCLEOTIDE SEQUENCE [LARGE SCALE GENOMIC DNA]</scope>
    <source>
        <strain evidence="2 3">NBRC 108724</strain>
    </source>
</reference>
<dbReference type="Proteomes" id="UP000474967">
    <property type="component" value="Unassembled WGS sequence"/>
</dbReference>
<feature type="transmembrane region" description="Helical" evidence="1">
    <location>
        <begin position="81"/>
        <end position="105"/>
    </location>
</feature>
<accession>A0A6L9Y259</accession>
<evidence type="ECO:0000313" key="3">
    <source>
        <dbReference type="Proteomes" id="UP000474967"/>
    </source>
</evidence>
<protein>
    <submittedName>
        <fullName evidence="2">Peptidase</fullName>
    </submittedName>
</protein>
<proteinExistence type="predicted"/>
<organism evidence="2 3">
    <name type="scientific">Leifsonia tongyongensis</name>
    <dbReference type="NCBI Taxonomy" id="1268043"/>
    <lineage>
        <taxon>Bacteria</taxon>
        <taxon>Bacillati</taxon>
        <taxon>Actinomycetota</taxon>
        <taxon>Actinomycetes</taxon>
        <taxon>Micrococcales</taxon>
        <taxon>Microbacteriaceae</taxon>
        <taxon>Leifsonia</taxon>
    </lineage>
</organism>
<name>A0A6L9Y259_9MICO</name>
<keyword evidence="1" id="KW-0472">Membrane</keyword>
<dbReference type="AlphaFoldDB" id="A0A6L9Y259"/>
<keyword evidence="3" id="KW-1185">Reference proteome</keyword>
<comment type="caution">
    <text evidence="2">The sequence shown here is derived from an EMBL/GenBank/DDBJ whole genome shotgun (WGS) entry which is preliminary data.</text>
</comment>
<gene>
    <name evidence="2" type="ORF">G3T36_16625</name>
</gene>
<feature type="transmembrane region" description="Helical" evidence="1">
    <location>
        <begin position="6"/>
        <end position="27"/>
    </location>
</feature>
<dbReference type="EMBL" id="JAAGWY010000004">
    <property type="protein sequence ID" value="NEN07487.1"/>
    <property type="molecule type" value="Genomic_DNA"/>
</dbReference>